<dbReference type="Gene3D" id="1.20.1640.10">
    <property type="entry name" value="Multidrug efflux transporter AcrB transmembrane domain"/>
    <property type="match status" value="3"/>
</dbReference>
<proteinExistence type="predicted"/>
<accession>A0A5B7YDP7</accession>
<feature type="transmembrane region" description="Helical" evidence="1">
    <location>
        <begin position="339"/>
        <end position="356"/>
    </location>
</feature>
<dbReference type="OrthoDB" id="5287122at2"/>
<evidence type="ECO:0000313" key="2">
    <source>
        <dbReference type="EMBL" id="QCZ93701.1"/>
    </source>
</evidence>
<feature type="transmembrane region" description="Helical" evidence="1">
    <location>
        <begin position="467"/>
        <end position="490"/>
    </location>
</feature>
<feature type="transmembrane region" description="Helical" evidence="1">
    <location>
        <begin position="520"/>
        <end position="539"/>
    </location>
</feature>
<evidence type="ECO:0000256" key="1">
    <source>
        <dbReference type="SAM" id="Phobius"/>
    </source>
</evidence>
<feature type="transmembrane region" description="Helical" evidence="1">
    <location>
        <begin position="12"/>
        <end position="34"/>
    </location>
</feature>
<keyword evidence="1" id="KW-0472">Membrane</keyword>
<organism evidence="2 3">
    <name type="scientific">Salinimonas iocasae</name>
    <dbReference type="NCBI Taxonomy" id="2572577"/>
    <lineage>
        <taxon>Bacteria</taxon>
        <taxon>Pseudomonadati</taxon>
        <taxon>Pseudomonadota</taxon>
        <taxon>Gammaproteobacteria</taxon>
        <taxon>Alteromonadales</taxon>
        <taxon>Alteromonadaceae</taxon>
        <taxon>Alteromonas/Salinimonas group</taxon>
        <taxon>Salinimonas</taxon>
    </lineage>
</organism>
<feature type="transmembrane region" description="Helical" evidence="1">
    <location>
        <begin position="1049"/>
        <end position="1075"/>
    </location>
</feature>
<dbReference type="GO" id="GO:0005886">
    <property type="term" value="C:plasma membrane"/>
    <property type="evidence" value="ECO:0007669"/>
    <property type="project" value="TreeGrafter"/>
</dbReference>
<dbReference type="Gene3D" id="3.30.70.1320">
    <property type="entry name" value="Multidrug efflux transporter AcrB pore domain like"/>
    <property type="match status" value="1"/>
</dbReference>
<reference evidence="2 3" key="1">
    <citation type="submission" date="2019-04" db="EMBL/GenBank/DDBJ databases">
        <title>Salinimonas iocasae sp. nov., a halophilic bacterium isolated from the outer tube casing of tubeworms in Okinawa Trough.</title>
        <authorList>
            <person name="Zhang H."/>
            <person name="Wang H."/>
            <person name="Li C."/>
        </authorList>
    </citation>
    <scope>NUCLEOTIDE SEQUENCE [LARGE SCALE GENOMIC DNA]</scope>
    <source>
        <strain evidence="2 3">KX18D6</strain>
    </source>
</reference>
<dbReference type="PANTHER" id="PTHR32063">
    <property type="match status" value="1"/>
</dbReference>
<feature type="transmembrane region" description="Helical" evidence="1">
    <location>
        <begin position="590"/>
        <end position="608"/>
    </location>
</feature>
<gene>
    <name evidence="2" type="ORF">FBQ74_09430</name>
</gene>
<dbReference type="AlphaFoldDB" id="A0A5B7YDP7"/>
<feature type="transmembrane region" description="Helical" evidence="1">
    <location>
        <begin position="434"/>
        <end position="455"/>
    </location>
</feature>
<dbReference type="SUPFAM" id="SSF82866">
    <property type="entry name" value="Multidrug efflux transporter AcrB transmembrane domain"/>
    <property type="match status" value="2"/>
</dbReference>
<feature type="transmembrane region" description="Helical" evidence="1">
    <location>
        <begin position="970"/>
        <end position="997"/>
    </location>
</feature>
<evidence type="ECO:0000313" key="3">
    <source>
        <dbReference type="Proteomes" id="UP000304912"/>
    </source>
</evidence>
<dbReference type="SUPFAM" id="SSF82693">
    <property type="entry name" value="Multidrug efflux transporter AcrB pore domain, PN1, PN2, PC1 and PC2 subdomains"/>
    <property type="match status" value="2"/>
</dbReference>
<dbReference type="Gene3D" id="3.30.2090.10">
    <property type="entry name" value="Multidrug efflux transporter AcrB TolC docking domain, DN and DC subdomains"/>
    <property type="match status" value="2"/>
</dbReference>
<feature type="transmembrane region" description="Helical" evidence="1">
    <location>
        <begin position="389"/>
        <end position="413"/>
    </location>
</feature>
<dbReference type="EMBL" id="CP039852">
    <property type="protein sequence ID" value="QCZ93701.1"/>
    <property type="molecule type" value="Genomic_DNA"/>
</dbReference>
<feature type="transmembrane region" description="Helical" evidence="1">
    <location>
        <begin position="917"/>
        <end position="935"/>
    </location>
</feature>
<dbReference type="PRINTS" id="PR00702">
    <property type="entry name" value="ACRIFLAVINRP"/>
</dbReference>
<dbReference type="Pfam" id="PF00873">
    <property type="entry name" value="ACR_tran"/>
    <property type="match status" value="2"/>
</dbReference>
<dbReference type="KEGG" id="salk:FBQ74_09430"/>
<dbReference type="Gene3D" id="3.30.70.1430">
    <property type="entry name" value="Multidrug efflux transporter AcrB pore domain"/>
    <property type="match status" value="1"/>
</dbReference>
<feature type="transmembrane region" description="Helical" evidence="1">
    <location>
        <begin position="363"/>
        <end position="383"/>
    </location>
</feature>
<keyword evidence="1" id="KW-0812">Transmembrane</keyword>
<feature type="transmembrane region" description="Helical" evidence="1">
    <location>
        <begin position="1018"/>
        <end position="1037"/>
    </location>
</feature>
<protein>
    <submittedName>
        <fullName evidence="2">Efflux RND transporter permease subunit</fullName>
    </submittedName>
</protein>
<feature type="transmembrane region" description="Helical" evidence="1">
    <location>
        <begin position="942"/>
        <end position="964"/>
    </location>
</feature>
<sequence length="1094" mass="118237">MSIINVAVKRPVTIAMFTAAVLLFGMVSLGRLSVNLLPELSYPTLTIRTDYAGAAPAEVEQLVSKPIEESIGIVKGVSKVTSVSRPGQSDVVLQFAWGTDMDLASLEVREKLDILMLPLDVEKSRLLRFNPTTDPVLRYGLSFADQSSATIDGMKQLRFFAQEQLKRKLEAIDGVASVRVGGGLENEIQILVDQQKADRLNLSIDQIITRLEQENINAAGGKVDQGGQAFLVRTLNEFENLDAIRNLYIGRNEQRNIQLKDVAIVESAYKDRDAITRFNTTEGAELAIYKEGDANAVQVAQKVKQVVSQLSGSIPSRYALELFYDQSEFISQAISEVKSAAWLGGLLAMVVLYLFLKNIWTTLIISVSIPVSVIATFNLMYANDISLNIMSLGGIALAVGLLVDNSIVVLENIHRKRTASTNHQQAAVTGTKEVAGAIVASTLTTLAVFVPLIFVEGIAGQLFSDQAMTVSFALLASLVVSLTLIPSLAARKPVSHDQTHVMQHEDSALNTKPASARHPVIRILLFPFTLLFTVVFRWLPAAFVTVVLLIWHALSRIFSLLLKPVLWLFQKAFDAIESGYKVLLTSALNARVVVLGLAVVIACAAIPLTKQLGVELIPSMAQGEFTVEVTLPAGARVEQTDALLGALAAEAGEFETVARTYSLAGTGSLVSATANQSGDHWGKLNVVMQPGYSQSDIDRVQTALRGYLSQQAGVQSQFSEPSLFTFDAPIQIEVQGYDLEQLYLYSQAIISGLQDNDRFADVSTTLAQGNPELKIRFDHNKLAAIGLSARQVSDLVAAQVGGKIATQFSVQDTKIDVLVRTLNRQRDDINAVRKIIINPQSDQPVPLGAVAEVYMSRGPSEITRIGQQRVVVVSANLAYGDLAGGVSAAQTAIDEARLPLTLSADIAGQSEEMEQSFQSLQFALALAVFMVYLVMASQFESLLHPLLILFAVPLAGAGSVYGLWLTGTNISVIVFIGLIMLCGIAVNNAIVLVDRINQLRAQGMERHDAIIEAGTTRLRPIVMTTLTTILGLLPMALGVGEGAEVRTPMAVTVIFGLLFCSAITLILLPVLYAVFDRKRFEDASAAVAGDKTYG</sequence>
<dbReference type="RefSeq" id="WP_139756445.1">
    <property type="nucleotide sequence ID" value="NZ_CP039852.1"/>
</dbReference>
<feature type="transmembrane region" description="Helical" evidence="1">
    <location>
        <begin position="545"/>
        <end position="569"/>
    </location>
</feature>
<dbReference type="GO" id="GO:0042910">
    <property type="term" value="F:xenobiotic transmembrane transporter activity"/>
    <property type="evidence" value="ECO:0007669"/>
    <property type="project" value="TreeGrafter"/>
</dbReference>
<dbReference type="PANTHER" id="PTHR32063:SF0">
    <property type="entry name" value="SWARMING MOTILITY PROTEIN SWRC"/>
    <property type="match status" value="1"/>
</dbReference>
<dbReference type="SUPFAM" id="SSF82714">
    <property type="entry name" value="Multidrug efflux transporter AcrB TolC docking domain, DN and DC subdomains"/>
    <property type="match status" value="2"/>
</dbReference>
<dbReference type="Proteomes" id="UP000304912">
    <property type="component" value="Chromosome"/>
</dbReference>
<keyword evidence="1" id="KW-1133">Transmembrane helix</keyword>
<dbReference type="InterPro" id="IPR027463">
    <property type="entry name" value="AcrB_DN_DC_subdom"/>
</dbReference>
<name>A0A5B7YDP7_9ALTE</name>
<dbReference type="InterPro" id="IPR001036">
    <property type="entry name" value="Acrflvin-R"/>
</dbReference>
<keyword evidence="3" id="KW-1185">Reference proteome</keyword>